<organism evidence="3">
    <name type="scientific">Haemonchus placei</name>
    <name type="common">Barber's pole worm</name>
    <dbReference type="NCBI Taxonomy" id="6290"/>
    <lineage>
        <taxon>Eukaryota</taxon>
        <taxon>Metazoa</taxon>
        <taxon>Ecdysozoa</taxon>
        <taxon>Nematoda</taxon>
        <taxon>Chromadorea</taxon>
        <taxon>Rhabditida</taxon>
        <taxon>Rhabditina</taxon>
        <taxon>Rhabditomorpha</taxon>
        <taxon>Strongyloidea</taxon>
        <taxon>Trichostrongylidae</taxon>
        <taxon>Haemonchus</taxon>
    </lineage>
</organism>
<evidence type="ECO:0000313" key="3">
    <source>
        <dbReference type="WBParaSite" id="HPLM_0001336001-mRNA-1"/>
    </source>
</evidence>
<gene>
    <name evidence="1" type="ORF">HPLM_LOCUS13352</name>
</gene>
<sequence>MGPLPSERVTQAPPFSHTGVAFMGPIMVKSSS</sequence>
<reference evidence="3" key="1">
    <citation type="submission" date="2017-02" db="UniProtKB">
        <authorList>
            <consortium name="WormBaseParasite"/>
        </authorList>
    </citation>
    <scope>IDENTIFICATION</scope>
</reference>
<proteinExistence type="predicted"/>
<dbReference type="AlphaFoldDB" id="A0A0N4WPP5"/>
<reference evidence="1 2" key="2">
    <citation type="submission" date="2018-11" db="EMBL/GenBank/DDBJ databases">
        <authorList>
            <consortium name="Pathogen Informatics"/>
        </authorList>
    </citation>
    <scope>NUCLEOTIDE SEQUENCE [LARGE SCALE GENOMIC DNA]</scope>
    <source>
        <strain evidence="1 2">MHpl1</strain>
    </source>
</reference>
<dbReference type="EMBL" id="UZAF01018177">
    <property type="protein sequence ID" value="VDO48802.1"/>
    <property type="molecule type" value="Genomic_DNA"/>
</dbReference>
<protein>
    <submittedName>
        <fullName evidence="1 3">Uncharacterized protein</fullName>
    </submittedName>
</protein>
<keyword evidence="2" id="KW-1185">Reference proteome</keyword>
<dbReference type="Proteomes" id="UP000268014">
    <property type="component" value="Unassembled WGS sequence"/>
</dbReference>
<name>A0A0N4WPP5_HAEPC</name>
<accession>A0A0N4WPP5</accession>
<dbReference type="WBParaSite" id="HPLM_0001336001-mRNA-1">
    <property type="protein sequence ID" value="HPLM_0001336001-mRNA-1"/>
    <property type="gene ID" value="HPLM_0001336001"/>
</dbReference>
<evidence type="ECO:0000313" key="1">
    <source>
        <dbReference type="EMBL" id="VDO48802.1"/>
    </source>
</evidence>
<dbReference type="OrthoDB" id="8019190at2759"/>
<evidence type="ECO:0000313" key="2">
    <source>
        <dbReference type="Proteomes" id="UP000268014"/>
    </source>
</evidence>